<dbReference type="GO" id="GO:0005576">
    <property type="term" value="C:extracellular region"/>
    <property type="evidence" value="ECO:0007669"/>
    <property type="project" value="InterPro"/>
</dbReference>
<evidence type="ECO:0000256" key="1">
    <source>
        <dbReference type="ARBA" id="ARBA00022737"/>
    </source>
</evidence>
<organism evidence="5 6">
    <name type="scientific">Pythium insidiosum</name>
    <name type="common">Pythiosis disease agent</name>
    <dbReference type="NCBI Taxonomy" id="114742"/>
    <lineage>
        <taxon>Eukaryota</taxon>
        <taxon>Sar</taxon>
        <taxon>Stramenopiles</taxon>
        <taxon>Oomycota</taxon>
        <taxon>Peronosporomycetes</taxon>
        <taxon>Pythiales</taxon>
        <taxon>Pythiaceae</taxon>
        <taxon>Pythium</taxon>
    </lineage>
</organism>
<dbReference type="Pfam" id="PF14295">
    <property type="entry name" value="PAN_4"/>
    <property type="match status" value="3"/>
</dbReference>
<accession>A0AAD5L8E2</accession>
<evidence type="ECO:0000313" key="5">
    <source>
        <dbReference type="EMBL" id="KAJ0392759.1"/>
    </source>
</evidence>
<dbReference type="InterPro" id="IPR000177">
    <property type="entry name" value="Apple"/>
</dbReference>
<sequence length="275" mass="29250">MRAAFPLALFAAAVGAAQAATNDTKCLAVREHIDLPGNDLSDAKAATAGDCCKLCSETAYCVAYTWSRYNGGTCYMKDAVTVRGVYNTPLPDGSPLVVSGEVRKPADQRRCLPVQEHIDYPGNDIAHTGAAHAGACCKMCTDTPLCVAYTWSSYNGGTCFMKDAKPARPVHSAPLPDGSPMVISGEVQKPADQHRCPPVQENLDFPGNDLASAGAAHPAACCKLCTENPKCAAYTWSRYNDGTCYMKHTKTVRPVYNTPLPDGSPMVVSGIVRRA</sequence>
<keyword evidence="1" id="KW-0677">Repeat</keyword>
<evidence type="ECO:0000256" key="3">
    <source>
        <dbReference type="SAM" id="SignalP"/>
    </source>
</evidence>
<dbReference type="PANTHER" id="PTHR33946">
    <property type="match status" value="1"/>
</dbReference>
<keyword evidence="3" id="KW-0732">Signal</keyword>
<feature type="chain" id="PRO_5042211321" description="Apple domain-containing protein" evidence="3">
    <location>
        <begin position="20"/>
        <end position="275"/>
    </location>
</feature>
<dbReference type="Gene3D" id="3.50.4.10">
    <property type="entry name" value="Hepatocyte Growth Factor"/>
    <property type="match status" value="3"/>
</dbReference>
<dbReference type="EMBL" id="JAKCXM010000577">
    <property type="protein sequence ID" value="KAJ0392759.1"/>
    <property type="molecule type" value="Genomic_DNA"/>
</dbReference>
<dbReference type="SMART" id="SM00223">
    <property type="entry name" value="APPLE"/>
    <property type="match status" value="3"/>
</dbReference>
<keyword evidence="2" id="KW-1015">Disulfide bond</keyword>
<evidence type="ECO:0000259" key="4">
    <source>
        <dbReference type="PROSITE" id="PS50948"/>
    </source>
</evidence>
<evidence type="ECO:0000313" key="6">
    <source>
        <dbReference type="Proteomes" id="UP001209570"/>
    </source>
</evidence>
<dbReference type="InterPro" id="IPR003609">
    <property type="entry name" value="Pan_app"/>
</dbReference>
<dbReference type="PANTHER" id="PTHR33946:SF4">
    <property type="entry name" value="COAGULATION FACTOR XI"/>
    <property type="match status" value="1"/>
</dbReference>
<gene>
    <name evidence="5" type="ORF">P43SY_007284</name>
</gene>
<dbReference type="PROSITE" id="PS50948">
    <property type="entry name" value="PAN"/>
    <property type="match status" value="2"/>
</dbReference>
<feature type="signal peptide" evidence="3">
    <location>
        <begin position="1"/>
        <end position="19"/>
    </location>
</feature>
<dbReference type="Proteomes" id="UP001209570">
    <property type="component" value="Unassembled WGS sequence"/>
</dbReference>
<keyword evidence="6" id="KW-1185">Reference proteome</keyword>
<proteinExistence type="predicted"/>
<feature type="domain" description="Apple" evidence="4">
    <location>
        <begin position="196"/>
        <end position="272"/>
    </location>
</feature>
<feature type="domain" description="Apple" evidence="4">
    <location>
        <begin position="26"/>
        <end position="102"/>
    </location>
</feature>
<comment type="caution">
    <text evidence="5">The sequence shown here is derived from an EMBL/GenBank/DDBJ whole genome shotgun (WGS) entry which is preliminary data.</text>
</comment>
<name>A0AAD5L8E2_PYTIN</name>
<reference evidence="5" key="1">
    <citation type="submission" date="2021-12" db="EMBL/GenBank/DDBJ databases">
        <title>Prjna785345.</title>
        <authorList>
            <person name="Rujirawat T."/>
            <person name="Krajaejun T."/>
        </authorList>
    </citation>
    <scope>NUCLEOTIDE SEQUENCE</scope>
    <source>
        <strain evidence="5">Pi057C3</strain>
    </source>
</reference>
<dbReference type="AlphaFoldDB" id="A0AAD5L8E2"/>
<protein>
    <recommendedName>
        <fullName evidence="4">Apple domain-containing protein</fullName>
    </recommendedName>
</protein>
<evidence type="ECO:0000256" key="2">
    <source>
        <dbReference type="ARBA" id="ARBA00023157"/>
    </source>
</evidence>
<dbReference type="GO" id="GO:0006508">
    <property type="term" value="P:proteolysis"/>
    <property type="evidence" value="ECO:0007669"/>
    <property type="project" value="InterPro"/>
</dbReference>